<keyword evidence="3" id="KW-1185">Reference proteome</keyword>
<feature type="region of interest" description="Disordered" evidence="1">
    <location>
        <begin position="261"/>
        <end position="298"/>
    </location>
</feature>
<comment type="caution">
    <text evidence="2">The sequence shown here is derived from an EMBL/GenBank/DDBJ whole genome shotgun (WGS) entry which is preliminary data.</text>
</comment>
<feature type="region of interest" description="Disordered" evidence="1">
    <location>
        <begin position="41"/>
        <end position="70"/>
    </location>
</feature>
<evidence type="ECO:0000313" key="2">
    <source>
        <dbReference type="EMBL" id="OMJ92733.1"/>
    </source>
</evidence>
<dbReference type="AlphaFoldDB" id="A0A1R2CUU2"/>
<feature type="compositionally biased region" description="Basic residues" evidence="1">
    <location>
        <begin position="49"/>
        <end position="65"/>
    </location>
</feature>
<gene>
    <name evidence="2" type="ORF">SteCoe_4484</name>
</gene>
<protein>
    <submittedName>
        <fullName evidence="2">Uncharacterized protein</fullName>
    </submittedName>
</protein>
<feature type="region of interest" description="Disordered" evidence="1">
    <location>
        <begin position="112"/>
        <end position="192"/>
    </location>
</feature>
<proteinExistence type="predicted"/>
<accession>A0A1R2CUU2</accession>
<organism evidence="2 3">
    <name type="scientific">Stentor coeruleus</name>
    <dbReference type="NCBI Taxonomy" id="5963"/>
    <lineage>
        <taxon>Eukaryota</taxon>
        <taxon>Sar</taxon>
        <taxon>Alveolata</taxon>
        <taxon>Ciliophora</taxon>
        <taxon>Postciliodesmatophora</taxon>
        <taxon>Heterotrichea</taxon>
        <taxon>Heterotrichida</taxon>
        <taxon>Stentoridae</taxon>
        <taxon>Stentor</taxon>
    </lineage>
</organism>
<name>A0A1R2CUU2_9CILI</name>
<reference evidence="2 3" key="1">
    <citation type="submission" date="2016-11" db="EMBL/GenBank/DDBJ databases">
        <title>The macronuclear genome of Stentor coeruleus: a giant cell with tiny introns.</title>
        <authorList>
            <person name="Slabodnick M."/>
            <person name="Ruby J.G."/>
            <person name="Reiff S.B."/>
            <person name="Swart E.C."/>
            <person name="Gosai S."/>
            <person name="Prabakaran S."/>
            <person name="Witkowska E."/>
            <person name="Larue G.E."/>
            <person name="Fisher S."/>
            <person name="Freeman R.M."/>
            <person name="Gunawardena J."/>
            <person name="Chu W."/>
            <person name="Stover N.A."/>
            <person name="Gregory B.D."/>
            <person name="Nowacki M."/>
            <person name="Derisi J."/>
            <person name="Roy S.W."/>
            <person name="Marshall W.F."/>
            <person name="Sood P."/>
        </authorList>
    </citation>
    <scope>NUCLEOTIDE SEQUENCE [LARGE SCALE GENOMIC DNA]</scope>
    <source>
        <strain evidence="2">WM001</strain>
    </source>
</reference>
<evidence type="ECO:0000256" key="1">
    <source>
        <dbReference type="SAM" id="MobiDB-lite"/>
    </source>
</evidence>
<dbReference type="EMBL" id="MPUH01000056">
    <property type="protein sequence ID" value="OMJ92733.1"/>
    <property type="molecule type" value="Genomic_DNA"/>
</dbReference>
<feature type="compositionally biased region" description="Basic and acidic residues" evidence="1">
    <location>
        <begin position="183"/>
        <end position="192"/>
    </location>
</feature>
<feature type="compositionally biased region" description="Basic and acidic residues" evidence="1">
    <location>
        <begin position="143"/>
        <end position="160"/>
    </location>
</feature>
<feature type="compositionally biased region" description="Basic residues" evidence="1">
    <location>
        <begin position="163"/>
        <end position="178"/>
    </location>
</feature>
<evidence type="ECO:0000313" key="3">
    <source>
        <dbReference type="Proteomes" id="UP000187209"/>
    </source>
</evidence>
<dbReference type="Proteomes" id="UP000187209">
    <property type="component" value="Unassembled WGS sequence"/>
</dbReference>
<sequence length="348" mass="40354">MSSSSLTFCDQHLAWQQRVSKEINAAARLYESFQTFPASRKTAQSSQHFRNKHRSTSSVHSRHEKKSLNDSVNSINAMKNYLNTGINVYAEVRGKYARPAPQLNQAVTNPVLNRPTTAGSLRARSCRTPLEPRIQEYPIQKPENLEELRRKSHSSLEKSQRSVSRRSNSRTRHVKLKTPNHPIDQETKHNETMLEKVQDRIRYLENASKSVISEENKLKTLKQPELEDQTKKSDIQDDISKEKLSNIESLKKQIKEKKEDLKDLEDLLRESPEKNTGNDEKDFDDEKSIGEGNKEYDDTCKSIVSTSRSSWKTTSSQRRYIQELESLLREEKLRRMKLEEVLNTIISK</sequence>